<evidence type="ECO:0000259" key="1">
    <source>
        <dbReference type="Pfam" id="PF03184"/>
    </source>
</evidence>
<dbReference type="OrthoDB" id="90276at2759"/>
<dbReference type="Proteomes" id="UP001165121">
    <property type="component" value="Unassembled WGS sequence"/>
</dbReference>
<dbReference type="Pfam" id="PF03184">
    <property type="entry name" value="DDE_1"/>
    <property type="match status" value="1"/>
</dbReference>
<dbReference type="GO" id="GO:0005634">
    <property type="term" value="C:nucleus"/>
    <property type="evidence" value="ECO:0007669"/>
    <property type="project" value="TreeGrafter"/>
</dbReference>
<proteinExistence type="predicted"/>
<dbReference type="EMBL" id="BSXT01000633">
    <property type="protein sequence ID" value="GMF31470.1"/>
    <property type="molecule type" value="Genomic_DNA"/>
</dbReference>
<dbReference type="InterPro" id="IPR004875">
    <property type="entry name" value="DDE_SF_endonuclease_dom"/>
</dbReference>
<evidence type="ECO:0000313" key="3">
    <source>
        <dbReference type="Proteomes" id="UP001165121"/>
    </source>
</evidence>
<gene>
    <name evidence="2" type="ORF">Pfra01_000723400</name>
</gene>
<accession>A0A9W6WXA8</accession>
<organism evidence="2 3">
    <name type="scientific">Phytophthora fragariaefolia</name>
    <dbReference type="NCBI Taxonomy" id="1490495"/>
    <lineage>
        <taxon>Eukaryota</taxon>
        <taxon>Sar</taxon>
        <taxon>Stramenopiles</taxon>
        <taxon>Oomycota</taxon>
        <taxon>Peronosporomycetes</taxon>
        <taxon>Peronosporales</taxon>
        <taxon>Peronosporaceae</taxon>
        <taxon>Phytophthora</taxon>
    </lineage>
</organism>
<name>A0A9W6WXA8_9STRA</name>
<dbReference type="InterPro" id="IPR050863">
    <property type="entry name" value="CenT-Element_Derived"/>
</dbReference>
<protein>
    <submittedName>
        <fullName evidence="2">Unnamed protein product</fullName>
    </submittedName>
</protein>
<dbReference type="PANTHER" id="PTHR19303:SF73">
    <property type="entry name" value="PROTEIN PDC2"/>
    <property type="match status" value="1"/>
</dbReference>
<dbReference type="GO" id="GO:0003677">
    <property type="term" value="F:DNA binding"/>
    <property type="evidence" value="ECO:0007669"/>
    <property type="project" value="TreeGrafter"/>
</dbReference>
<sequence length="295" mass="32737">MDGSEKLEPVVIHSEPKAIEGTQIPVRLYSNSQAWMTGANFTDWLQAFNLLMKGRRVLLLVDNAPCHGTTEVQLSNVRVYFLPPNTPAHLQPMQAGIIQQFKIQLKALGVQWLLDHQHSTGRLENGEGKMGLLTAVKHIVQSWQHVAPHTISTYWAHTGIVSGGMVALLQQQNVPKIPLDMTLLDKIIAVFGPDEPMTAMEYISADENAPEWVPLSEELPPAPRSRRATLSLREDVNTENSSDDQAEVKSLSHRDALAAAIELSAYAFANGIDSPDLQQVIQFARTHCRRSGRQM</sequence>
<dbReference type="AlphaFoldDB" id="A0A9W6WXA8"/>
<evidence type="ECO:0000313" key="2">
    <source>
        <dbReference type="EMBL" id="GMF31470.1"/>
    </source>
</evidence>
<keyword evidence="3" id="KW-1185">Reference proteome</keyword>
<reference evidence="2" key="1">
    <citation type="submission" date="2023-04" db="EMBL/GenBank/DDBJ databases">
        <title>Phytophthora fragariaefolia NBRC 109709.</title>
        <authorList>
            <person name="Ichikawa N."/>
            <person name="Sato H."/>
            <person name="Tonouchi N."/>
        </authorList>
    </citation>
    <scope>NUCLEOTIDE SEQUENCE</scope>
    <source>
        <strain evidence="2">NBRC 109709</strain>
    </source>
</reference>
<dbReference type="PANTHER" id="PTHR19303">
    <property type="entry name" value="TRANSPOSON"/>
    <property type="match status" value="1"/>
</dbReference>
<comment type="caution">
    <text evidence="2">The sequence shown here is derived from an EMBL/GenBank/DDBJ whole genome shotgun (WGS) entry which is preliminary data.</text>
</comment>
<feature type="domain" description="DDE-1" evidence="1">
    <location>
        <begin position="2"/>
        <end position="155"/>
    </location>
</feature>